<feature type="compositionally biased region" description="Polar residues" evidence="1">
    <location>
        <begin position="7"/>
        <end position="35"/>
    </location>
</feature>
<dbReference type="AlphaFoldDB" id="A0AAD7XBQ2"/>
<name>A0AAD7XBQ2_9APHY</name>
<evidence type="ECO:0000256" key="2">
    <source>
        <dbReference type="SAM" id="Phobius"/>
    </source>
</evidence>
<keyword evidence="2" id="KW-0472">Membrane</keyword>
<evidence type="ECO:0000313" key="3">
    <source>
        <dbReference type="EMBL" id="KAJ8474020.1"/>
    </source>
</evidence>
<sequence length="684" mass="77493">MVAQLSVPAQSPGLSSGSDRLQPFSYTHSNASKTSNMSLGVYSTFTTHRGTHLDVARHRPEAHSSERAAARGISRVASRAPSQHSRATSRSRSRARGSPSPIAVPSELPTATISPPGDFEHYTRNSSHHTLAIPNGDAASISPESLPQISIALLQEDRVWPVLMVPRYDDYPTITMEKAEWNLRPVTLSFPTEGVPSDWIACVHPEGRLYFYHPGKRLYTDADIRDRTIIVILEAFEDTLQDMIASQGIILPPEHELVLHLEERKITGGYNWLYYYVDHQTRSLFWVQEFHIIDQLDVACGIRTLSDIRWEIEANYWHHCEMYPYRHEIPEDVFTDLSGMLVFASVDIITSMTSTVVYKADEVHRMLGLVKSAKAVAKTEYATVVVSRLMHLFLHQRFLNFYGQTYARLGRDQSVYNSVKHPRTPLITFLAPLFWNAPEVHLRGLEKIWTDNVIAIQPWSSFISKLQVEWQEFVLYATVLLNANVAFLAIPSVDNGNGQLTAPQISSYLSIVTSVGSILLGLLLIRQHRVKSKDIADDAWRYLSSRKHPTLGLETLSIIYSLPYALLMWGMVTFLLAFSFQCFGTPDRVGVFTTAAGWIAVAILVCWCVFTGWESNEISIWDRFHQWQSLLFPERKESEETVSTHAVSEKATNRWIGWMFRHVRFSHSNDSPPTEMEGRGSSTV</sequence>
<organism evidence="3 4">
    <name type="scientific">Trametes cubensis</name>
    <dbReference type="NCBI Taxonomy" id="1111947"/>
    <lineage>
        <taxon>Eukaryota</taxon>
        <taxon>Fungi</taxon>
        <taxon>Dikarya</taxon>
        <taxon>Basidiomycota</taxon>
        <taxon>Agaricomycotina</taxon>
        <taxon>Agaricomycetes</taxon>
        <taxon>Polyporales</taxon>
        <taxon>Polyporaceae</taxon>
        <taxon>Trametes</taxon>
    </lineage>
</organism>
<protein>
    <submittedName>
        <fullName evidence="3">Uncharacterized protein</fullName>
    </submittedName>
</protein>
<feature type="region of interest" description="Disordered" evidence="1">
    <location>
        <begin position="1"/>
        <end position="35"/>
    </location>
</feature>
<reference evidence="3" key="1">
    <citation type="submission" date="2022-11" db="EMBL/GenBank/DDBJ databases">
        <title>Genome Sequence of Cubamyces cubensis.</title>
        <authorList>
            <person name="Buettner E."/>
        </authorList>
    </citation>
    <scope>NUCLEOTIDE SEQUENCE</scope>
    <source>
        <strain evidence="3">MPL-01</strain>
    </source>
</reference>
<feature type="transmembrane region" description="Helical" evidence="2">
    <location>
        <begin position="551"/>
        <end position="577"/>
    </location>
</feature>
<keyword evidence="4" id="KW-1185">Reference proteome</keyword>
<comment type="caution">
    <text evidence="3">The sequence shown here is derived from an EMBL/GenBank/DDBJ whole genome shotgun (WGS) entry which is preliminary data.</text>
</comment>
<accession>A0AAD7XBQ2</accession>
<feature type="region of interest" description="Disordered" evidence="1">
    <location>
        <begin position="55"/>
        <end position="112"/>
    </location>
</feature>
<evidence type="ECO:0000256" key="1">
    <source>
        <dbReference type="SAM" id="MobiDB-lite"/>
    </source>
</evidence>
<feature type="compositionally biased region" description="Basic and acidic residues" evidence="1">
    <location>
        <begin position="55"/>
        <end position="69"/>
    </location>
</feature>
<gene>
    <name evidence="3" type="ORF">ONZ51_g7491</name>
</gene>
<dbReference type="EMBL" id="JAPEVG010000202">
    <property type="protein sequence ID" value="KAJ8474020.1"/>
    <property type="molecule type" value="Genomic_DNA"/>
</dbReference>
<feature type="transmembrane region" description="Helical" evidence="2">
    <location>
        <begin position="589"/>
        <end position="613"/>
    </location>
</feature>
<proteinExistence type="predicted"/>
<dbReference type="Proteomes" id="UP001215151">
    <property type="component" value="Unassembled WGS sequence"/>
</dbReference>
<feature type="transmembrane region" description="Helical" evidence="2">
    <location>
        <begin position="505"/>
        <end position="525"/>
    </location>
</feature>
<keyword evidence="2" id="KW-0812">Transmembrane</keyword>
<evidence type="ECO:0000313" key="4">
    <source>
        <dbReference type="Proteomes" id="UP001215151"/>
    </source>
</evidence>
<keyword evidence="2" id="KW-1133">Transmembrane helix</keyword>